<sequence>MARKLVTVRRVSAVKPIPGADRIETAIVDGWQCVVKVDSFRPGDLGVFFEIDSFLPASDPRWAFLDAQFTTLEDARGFRVKSMKMRGQISQGLLQPLDVFPEVKGVLEELGRTLESREEAVKSILDLAFEEKLGVKKWERSIPGAAYGKGSILPPEQQVAMGPFPDFIERTDQERIQNLPKVFEEWGDKVFQETTKMDGSSMTVYYLRKDAPMFDLLPPLNPTGGQSGVMENGRVGVCSRNIELVEREKSFFWEVALKNNLLEKLAKLDRNIAIQGELCGSTIQSNFEGFPKGFHDFYLFSVWDIDEQKHLPPRQTEQWAKDLGLKHVPVHGYTKLSDLGASVEELLKRAEGKGMNGKKREGIVLKHEDGVFSFKAISNSYLLKHGE</sequence>
<proteinExistence type="predicted"/>
<gene>
    <name evidence="2" type="ORF">UCRPA7_7649</name>
</gene>
<dbReference type="Pfam" id="PF21189">
    <property type="entry name" value="PHA02142"/>
    <property type="match status" value="1"/>
</dbReference>
<dbReference type="Proteomes" id="UP000014074">
    <property type="component" value="Unassembled WGS sequence"/>
</dbReference>
<dbReference type="OrthoDB" id="17053at2759"/>
<evidence type="ECO:0000259" key="1">
    <source>
        <dbReference type="Pfam" id="PF09414"/>
    </source>
</evidence>
<evidence type="ECO:0000313" key="3">
    <source>
        <dbReference type="Proteomes" id="UP000014074"/>
    </source>
</evidence>
<dbReference type="Gene3D" id="3.30.470.30">
    <property type="entry name" value="DNA ligase/mRNA capping enzyme"/>
    <property type="match status" value="1"/>
</dbReference>
<dbReference type="KEGG" id="tmn:UCRPA7_7649"/>
<dbReference type="Pfam" id="PF09414">
    <property type="entry name" value="RNA_ligase"/>
    <property type="match status" value="1"/>
</dbReference>
<dbReference type="EMBL" id="KB933309">
    <property type="protein sequence ID" value="EON96798.1"/>
    <property type="molecule type" value="Genomic_DNA"/>
</dbReference>
<dbReference type="AlphaFoldDB" id="R8BBT2"/>
<dbReference type="NCBIfam" id="TIGR02306">
    <property type="entry name" value="RNA_lig_DRB0094"/>
    <property type="match status" value="1"/>
</dbReference>
<feature type="domain" description="RNA ligase" evidence="1">
    <location>
        <begin position="191"/>
        <end position="376"/>
    </location>
</feature>
<accession>R8BBT2</accession>
<dbReference type="eggNOG" id="ENOG502RXHP">
    <property type="taxonomic scope" value="Eukaryota"/>
</dbReference>
<dbReference type="InterPro" id="IPR012646">
    <property type="entry name" value="RNA_ligase_DRB0094"/>
</dbReference>
<name>R8BBT2_PHAM7</name>
<reference evidence="3" key="1">
    <citation type="journal article" date="2013" name="Genome Announc.">
        <title>Draft genome sequence of the ascomycete Phaeoacremonium aleophilum strain UCR-PA7, a causal agent of the esca disease complex in grapevines.</title>
        <authorList>
            <person name="Blanco-Ulate B."/>
            <person name="Rolshausen P."/>
            <person name="Cantu D."/>
        </authorList>
    </citation>
    <scope>NUCLEOTIDE SEQUENCE [LARGE SCALE GENOMIC DNA]</scope>
    <source>
        <strain evidence="3">UCR-PA7</strain>
    </source>
</reference>
<dbReference type="GeneID" id="19328427"/>
<keyword evidence="3" id="KW-1185">Reference proteome</keyword>
<dbReference type="SUPFAM" id="SSF56091">
    <property type="entry name" value="DNA ligase/mRNA capping enzyme, catalytic domain"/>
    <property type="match status" value="1"/>
</dbReference>
<evidence type="ECO:0000313" key="2">
    <source>
        <dbReference type="EMBL" id="EON96798.1"/>
    </source>
</evidence>
<dbReference type="HOGENOM" id="CLU_061838_0_0_1"/>
<organism evidence="2 3">
    <name type="scientific">Phaeoacremonium minimum (strain UCR-PA7)</name>
    <name type="common">Esca disease fungus</name>
    <name type="synonym">Togninia minima</name>
    <dbReference type="NCBI Taxonomy" id="1286976"/>
    <lineage>
        <taxon>Eukaryota</taxon>
        <taxon>Fungi</taxon>
        <taxon>Dikarya</taxon>
        <taxon>Ascomycota</taxon>
        <taxon>Pezizomycotina</taxon>
        <taxon>Sordariomycetes</taxon>
        <taxon>Sordariomycetidae</taxon>
        <taxon>Togniniales</taxon>
        <taxon>Togniniaceae</taxon>
        <taxon>Phaeoacremonium</taxon>
    </lineage>
</organism>
<dbReference type="RefSeq" id="XP_007918367.1">
    <property type="nucleotide sequence ID" value="XM_007920176.1"/>
</dbReference>
<protein>
    <submittedName>
        <fullName evidence="2">Putative rna drb0094 family protein</fullName>
    </submittedName>
</protein>
<dbReference type="InterPro" id="IPR021122">
    <property type="entry name" value="RNA_ligase_dom_REL/Rnl2"/>
</dbReference>